<keyword evidence="3" id="KW-1185">Reference proteome</keyword>
<dbReference type="Proteomes" id="UP001219518">
    <property type="component" value="Unassembled WGS sequence"/>
</dbReference>
<dbReference type="InterPro" id="IPR052958">
    <property type="entry name" value="IFN-induced_PKR_regulator"/>
</dbReference>
<name>A0AAE1HQL1_9NEOP</name>
<proteinExistence type="predicted"/>
<dbReference type="Pfam" id="PF05699">
    <property type="entry name" value="Dimer_Tnp_hAT"/>
    <property type="match status" value="1"/>
</dbReference>
<evidence type="ECO:0000313" key="3">
    <source>
        <dbReference type="Proteomes" id="UP001219518"/>
    </source>
</evidence>
<dbReference type="InterPro" id="IPR012337">
    <property type="entry name" value="RNaseH-like_sf"/>
</dbReference>
<dbReference type="GO" id="GO:0046983">
    <property type="term" value="F:protein dimerization activity"/>
    <property type="evidence" value="ECO:0007669"/>
    <property type="project" value="InterPro"/>
</dbReference>
<organism evidence="2 3">
    <name type="scientific">Frankliniella fusca</name>
    <dbReference type="NCBI Taxonomy" id="407009"/>
    <lineage>
        <taxon>Eukaryota</taxon>
        <taxon>Metazoa</taxon>
        <taxon>Ecdysozoa</taxon>
        <taxon>Arthropoda</taxon>
        <taxon>Hexapoda</taxon>
        <taxon>Insecta</taxon>
        <taxon>Pterygota</taxon>
        <taxon>Neoptera</taxon>
        <taxon>Paraneoptera</taxon>
        <taxon>Thysanoptera</taxon>
        <taxon>Terebrantia</taxon>
        <taxon>Thripoidea</taxon>
        <taxon>Thripidae</taxon>
        <taxon>Frankliniella</taxon>
    </lineage>
</organism>
<sequence>MLSEVVGAVSEIQKEATNSVRTPCFNHKLNLSIAQSNKVICIRNAVGTMKECIRFFDASAKRQRVLKQKLGRGLSGLCETRWIERHDGVLQFSVDLPKILETLETISSWADSATSSKANLLCNSITDSFFLVSLLCLSDILSLTLPLSKMLQKKNLGLDEASSVVSNLRSVVGQRRSDAEQHFDDIWKKAEELASSVDTELKPPRPGGVESKETEQIMLLSLHSLTFELYIPLLDHVLLDLKERFSSEVLGCFHLPSLLPVHISGKSPTILKEKSKLFANKFHHILPSDDVILTERLLLGELTMWQAKWSSCSSVVDGAGAELPLSSLDTLKACDPEVYPLIHTLLSFLTTLPVSNATAERSFSVLRRLKSWLRTTMKQDRLNGLALMHIHRADLSYSWIDKIIDRFAKKGKRLIDLTVE</sequence>
<evidence type="ECO:0000259" key="1">
    <source>
        <dbReference type="Pfam" id="PF05699"/>
    </source>
</evidence>
<accession>A0AAE1HQL1</accession>
<dbReference type="EMBL" id="JAHWGI010001231">
    <property type="protein sequence ID" value="KAK3925559.1"/>
    <property type="molecule type" value="Genomic_DNA"/>
</dbReference>
<dbReference type="PANTHER" id="PTHR46289">
    <property type="entry name" value="52 KDA REPRESSOR OF THE INHIBITOR OF THE PROTEIN KINASE-LIKE PROTEIN-RELATED"/>
    <property type="match status" value="1"/>
</dbReference>
<protein>
    <submittedName>
        <fullName evidence="2">52 kDa repressor of the inhibitor of the protein kinase</fullName>
    </submittedName>
</protein>
<feature type="domain" description="HAT C-terminal dimerisation" evidence="1">
    <location>
        <begin position="338"/>
        <end position="392"/>
    </location>
</feature>
<dbReference type="PANTHER" id="PTHR46289:SF14">
    <property type="entry name" value="DUF4371 DOMAIN-CONTAINING PROTEIN"/>
    <property type="match status" value="1"/>
</dbReference>
<evidence type="ECO:0000313" key="2">
    <source>
        <dbReference type="EMBL" id="KAK3925559.1"/>
    </source>
</evidence>
<comment type="caution">
    <text evidence="2">The sequence shown here is derived from an EMBL/GenBank/DDBJ whole genome shotgun (WGS) entry which is preliminary data.</text>
</comment>
<reference evidence="2" key="2">
    <citation type="journal article" date="2023" name="BMC Genomics">
        <title>Pest status, molecular evolution, and epigenetic factors derived from the genome assembly of Frankliniella fusca, a thysanopteran phytovirus vector.</title>
        <authorList>
            <person name="Catto M.A."/>
            <person name="Labadie P.E."/>
            <person name="Jacobson A.L."/>
            <person name="Kennedy G.G."/>
            <person name="Srinivasan R."/>
            <person name="Hunt B.G."/>
        </authorList>
    </citation>
    <scope>NUCLEOTIDE SEQUENCE</scope>
    <source>
        <strain evidence="2">PL_HMW_Pooled</strain>
    </source>
</reference>
<dbReference type="InterPro" id="IPR008906">
    <property type="entry name" value="HATC_C_dom"/>
</dbReference>
<dbReference type="SUPFAM" id="SSF53098">
    <property type="entry name" value="Ribonuclease H-like"/>
    <property type="match status" value="1"/>
</dbReference>
<gene>
    <name evidence="2" type="ORF">KUF71_013808</name>
</gene>
<dbReference type="AlphaFoldDB" id="A0AAE1HQL1"/>
<reference evidence="2" key="1">
    <citation type="submission" date="2021-07" db="EMBL/GenBank/DDBJ databases">
        <authorList>
            <person name="Catto M.A."/>
            <person name="Jacobson A."/>
            <person name="Kennedy G."/>
            <person name="Labadie P."/>
            <person name="Hunt B.G."/>
            <person name="Srinivasan R."/>
        </authorList>
    </citation>
    <scope>NUCLEOTIDE SEQUENCE</scope>
    <source>
        <strain evidence="2">PL_HMW_Pooled</strain>
        <tissue evidence="2">Head</tissue>
    </source>
</reference>